<dbReference type="GO" id="GO:0008168">
    <property type="term" value="F:methyltransferase activity"/>
    <property type="evidence" value="ECO:0007669"/>
    <property type="project" value="UniProtKB-KW"/>
</dbReference>
<keyword evidence="3" id="KW-0489">Methyltransferase</keyword>
<evidence type="ECO:0000259" key="2">
    <source>
        <dbReference type="PROSITE" id="PS51084"/>
    </source>
</evidence>
<dbReference type="PROSITE" id="PS51084">
    <property type="entry name" value="HIT_2"/>
    <property type="match status" value="1"/>
</dbReference>
<dbReference type="GO" id="GO:0032259">
    <property type="term" value="P:methylation"/>
    <property type="evidence" value="ECO:0007669"/>
    <property type="project" value="UniProtKB-KW"/>
</dbReference>
<dbReference type="InterPro" id="IPR001310">
    <property type="entry name" value="Histidine_triad_HIT"/>
</dbReference>
<comment type="caution">
    <text evidence="3">The sequence shown here is derived from an EMBL/GenBank/DDBJ whole genome shotgun (WGS) entry which is preliminary data.</text>
</comment>
<feature type="domain" description="HIT" evidence="2">
    <location>
        <begin position="7"/>
        <end position="113"/>
    </location>
</feature>
<name>A0ABW7AUD5_9ACTN</name>
<dbReference type="PANTHER" id="PTHR46648:SF1">
    <property type="entry name" value="ADENOSINE 5'-MONOPHOSPHORAMIDASE HNT1"/>
    <property type="match status" value="1"/>
</dbReference>
<organism evidence="3 4">
    <name type="scientific">Nonomuraea marmarensis</name>
    <dbReference type="NCBI Taxonomy" id="3351344"/>
    <lineage>
        <taxon>Bacteria</taxon>
        <taxon>Bacillati</taxon>
        <taxon>Actinomycetota</taxon>
        <taxon>Actinomycetes</taxon>
        <taxon>Streptosporangiales</taxon>
        <taxon>Streptosporangiaceae</taxon>
        <taxon>Nonomuraea</taxon>
    </lineage>
</organism>
<keyword evidence="4" id="KW-1185">Reference proteome</keyword>
<dbReference type="PANTHER" id="PTHR46648">
    <property type="entry name" value="HIT FAMILY PROTEIN 1"/>
    <property type="match status" value="1"/>
</dbReference>
<dbReference type="EMBL" id="JBICRM010000065">
    <property type="protein sequence ID" value="MFG1711021.1"/>
    <property type="molecule type" value="Genomic_DNA"/>
</dbReference>
<dbReference type="PRINTS" id="PR00332">
    <property type="entry name" value="HISTRIAD"/>
</dbReference>
<dbReference type="Proteomes" id="UP001603978">
    <property type="component" value="Unassembled WGS sequence"/>
</dbReference>
<reference evidence="3 4" key="1">
    <citation type="submission" date="2024-10" db="EMBL/GenBank/DDBJ databases">
        <authorList>
            <person name="Topkara A.R."/>
            <person name="Saygin H."/>
        </authorList>
    </citation>
    <scope>NUCLEOTIDE SEQUENCE [LARGE SCALE GENOMIC DNA]</scope>
    <source>
        <strain evidence="3 4">M3C6</strain>
    </source>
</reference>
<dbReference type="Gene3D" id="3.30.428.10">
    <property type="entry name" value="HIT-like"/>
    <property type="match status" value="1"/>
</dbReference>
<dbReference type="EC" id="2.1.1.-" evidence="3"/>
<evidence type="ECO:0000313" key="4">
    <source>
        <dbReference type="Proteomes" id="UP001603978"/>
    </source>
</evidence>
<accession>A0ABW7AUD5</accession>
<sequence length="145" mass="16119">MHKASCDFCTIVSNPEAEIVYEDTYTVGFFPLYPAVTGHTLLIPKSHMPDLFSLDEPTVEALARSTLKVAAALKEALAPEGMNVISSSGRAASQTVFHFHTHLVPRWANDRIGDIWPPKREFDAIMAKNLAMLIRNVIAVREMHT</sequence>
<dbReference type="InterPro" id="IPR036265">
    <property type="entry name" value="HIT-like_sf"/>
</dbReference>
<proteinExistence type="predicted"/>
<evidence type="ECO:0000256" key="1">
    <source>
        <dbReference type="PROSITE-ProRule" id="PRU00464"/>
    </source>
</evidence>
<dbReference type="RefSeq" id="WP_393177395.1">
    <property type="nucleotide sequence ID" value="NZ_JBICRM010000065.1"/>
</dbReference>
<dbReference type="Pfam" id="PF01230">
    <property type="entry name" value="HIT"/>
    <property type="match status" value="1"/>
</dbReference>
<dbReference type="InterPro" id="IPR011146">
    <property type="entry name" value="HIT-like"/>
</dbReference>
<keyword evidence="3" id="KW-0808">Transferase</keyword>
<dbReference type="SUPFAM" id="SSF54197">
    <property type="entry name" value="HIT-like"/>
    <property type="match status" value="1"/>
</dbReference>
<feature type="short sequence motif" description="Histidine triad motif" evidence="1">
    <location>
        <begin position="98"/>
        <end position="102"/>
    </location>
</feature>
<evidence type="ECO:0000313" key="3">
    <source>
        <dbReference type="EMBL" id="MFG1711021.1"/>
    </source>
</evidence>
<protein>
    <submittedName>
        <fullName evidence="3">HIT family protein</fullName>
        <ecNumber evidence="3">2.1.1.-</ecNumber>
    </submittedName>
</protein>
<gene>
    <name evidence="3" type="ORF">ACFLIM_48470</name>
</gene>